<keyword evidence="2" id="KW-1185">Reference proteome</keyword>
<dbReference type="EMBL" id="JABFUD020000025">
    <property type="protein sequence ID" value="KAI5059541.1"/>
    <property type="molecule type" value="Genomic_DNA"/>
</dbReference>
<accession>A0A9D4U0V8</accession>
<gene>
    <name evidence="1" type="ORF">GOP47_0025860</name>
</gene>
<dbReference type="Proteomes" id="UP000886520">
    <property type="component" value="Chromosome 25"/>
</dbReference>
<reference evidence="1" key="1">
    <citation type="submission" date="2021-01" db="EMBL/GenBank/DDBJ databases">
        <title>Adiantum capillus-veneris genome.</title>
        <authorList>
            <person name="Fang Y."/>
            <person name="Liao Q."/>
        </authorList>
    </citation>
    <scope>NUCLEOTIDE SEQUENCE</scope>
    <source>
        <strain evidence="1">H3</strain>
        <tissue evidence="1">Leaf</tissue>
    </source>
</reference>
<evidence type="ECO:0000313" key="2">
    <source>
        <dbReference type="Proteomes" id="UP000886520"/>
    </source>
</evidence>
<name>A0A9D4U0V8_ADICA</name>
<comment type="caution">
    <text evidence="1">The sequence shown here is derived from an EMBL/GenBank/DDBJ whole genome shotgun (WGS) entry which is preliminary data.</text>
</comment>
<proteinExistence type="predicted"/>
<evidence type="ECO:0000313" key="1">
    <source>
        <dbReference type="EMBL" id="KAI5059541.1"/>
    </source>
</evidence>
<dbReference type="AlphaFoldDB" id="A0A9D4U0V8"/>
<organism evidence="1 2">
    <name type="scientific">Adiantum capillus-veneris</name>
    <name type="common">Maidenhair fern</name>
    <dbReference type="NCBI Taxonomy" id="13818"/>
    <lineage>
        <taxon>Eukaryota</taxon>
        <taxon>Viridiplantae</taxon>
        <taxon>Streptophyta</taxon>
        <taxon>Embryophyta</taxon>
        <taxon>Tracheophyta</taxon>
        <taxon>Polypodiopsida</taxon>
        <taxon>Polypodiidae</taxon>
        <taxon>Polypodiales</taxon>
        <taxon>Pteridineae</taxon>
        <taxon>Pteridaceae</taxon>
        <taxon>Vittarioideae</taxon>
        <taxon>Adiantum</taxon>
    </lineage>
</organism>
<sequence>MVVAINTLSSGSRCPDSVYAELHVFVCGHVDLGARAQIIVLRDAELYTEDRPRVALMVGCLP</sequence>
<protein>
    <submittedName>
        <fullName evidence="1">Uncharacterized protein</fullName>
    </submittedName>
</protein>